<evidence type="ECO:0000256" key="15">
    <source>
        <dbReference type="RuleBase" id="RU362081"/>
    </source>
</evidence>
<evidence type="ECO:0000256" key="4">
    <source>
        <dbReference type="ARBA" id="ARBA00022475"/>
    </source>
</evidence>
<feature type="transmembrane region" description="Helical" evidence="15">
    <location>
        <begin position="682"/>
        <end position="701"/>
    </location>
</feature>
<dbReference type="GO" id="GO:0005524">
    <property type="term" value="F:ATP binding"/>
    <property type="evidence" value="ECO:0007669"/>
    <property type="project" value="UniProtKB-UniRule"/>
</dbReference>
<dbReference type="NCBIfam" id="TIGR01525">
    <property type="entry name" value="ATPase-IB_hvy"/>
    <property type="match status" value="1"/>
</dbReference>
<dbReference type="InterPro" id="IPR008250">
    <property type="entry name" value="ATPase_P-typ_transduc_dom_A_sf"/>
</dbReference>
<keyword evidence="9 15" id="KW-0067">ATP-binding</keyword>
<evidence type="ECO:0000256" key="1">
    <source>
        <dbReference type="ARBA" id="ARBA00004651"/>
    </source>
</evidence>
<keyword evidence="6 15" id="KW-0812">Transmembrane</keyword>
<dbReference type="InterPro" id="IPR006121">
    <property type="entry name" value="HMA_dom"/>
</dbReference>
<evidence type="ECO:0000256" key="10">
    <source>
        <dbReference type="ARBA" id="ARBA00022842"/>
    </source>
</evidence>
<keyword evidence="4 15" id="KW-1003">Cell membrane</keyword>
<reference evidence="17 18" key="1">
    <citation type="journal article" date="2014" name="Int. J. Syst. Evol. Microbiol.">
        <title>Phaeodactylibacter xiamenensis gen. nov., sp. nov., a member of the family Saprospiraceae isolated from the marine alga Phaeodactylum tricornutum.</title>
        <authorList>
            <person name="Chen Z.Jr."/>
            <person name="Lei X."/>
            <person name="Lai Q."/>
            <person name="Li Y."/>
            <person name="Zhang B."/>
            <person name="Zhang J."/>
            <person name="Zhang H."/>
            <person name="Yang L."/>
            <person name="Zheng W."/>
            <person name="Tian Y."/>
            <person name="Yu Z."/>
            <person name="Xu H.Jr."/>
            <person name="Zheng T."/>
        </authorList>
    </citation>
    <scope>NUCLEOTIDE SEQUENCE [LARGE SCALE GENOMIC DNA]</scope>
    <source>
        <strain evidence="17 18">KD52</strain>
    </source>
</reference>
<dbReference type="FunFam" id="2.70.150.10:FF:000002">
    <property type="entry name" value="Copper-transporting ATPase 1, putative"/>
    <property type="match status" value="1"/>
</dbReference>
<keyword evidence="7 15" id="KW-0479">Metal-binding</keyword>
<dbReference type="Pfam" id="PF00122">
    <property type="entry name" value="E1-E2_ATPase"/>
    <property type="match status" value="1"/>
</dbReference>
<evidence type="ECO:0000259" key="16">
    <source>
        <dbReference type="PROSITE" id="PS50846"/>
    </source>
</evidence>
<protein>
    <submittedName>
        <fullName evidence="17">ATPase P</fullName>
    </submittedName>
</protein>
<keyword evidence="13" id="KW-0406">Ion transport</keyword>
<feature type="transmembrane region" description="Helical" evidence="15">
    <location>
        <begin position="363"/>
        <end position="387"/>
    </location>
</feature>
<dbReference type="GO" id="GO:0005507">
    <property type="term" value="F:copper ion binding"/>
    <property type="evidence" value="ECO:0007669"/>
    <property type="project" value="TreeGrafter"/>
</dbReference>
<dbReference type="InterPro" id="IPR023298">
    <property type="entry name" value="ATPase_P-typ_TM_dom_sf"/>
</dbReference>
<evidence type="ECO:0000256" key="12">
    <source>
        <dbReference type="ARBA" id="ARBA00022989"/>
    </source>
</evidence>
<proteinExistence type="inferred from homology"/>
<keyword evidence="18" id="KW-1185">Reference proteome</keyword>
<sequence>MANDIVELKVEGMTCNNCAASLNKFLERKGLEEVYVNFQTKEVRYRETASGIDREKVRQGIHKLGFSVVDEDSDAKGPWWTLERKLLVSAIFTFPLLMYHFFMMAGVELVIMENYWFQMALCLPPFVIGFLHFGRSALSSLKGGVPNMDVLIFVGSTAAFVYSLVGTLLWEANYIFYETSATIVTLVLVGNWLEKRAVEQTTTAIGELTKLQVETARKIMPSGAVVTLKREEVKVGDTLLVNEGDKVPLDGQILEGEAAVDESMLTGESLPVNKSAGDQVIGASVIVGGSVKMEVTAAGRDTVLSQMIELVKTAQQDKPDIQRLADKISAIFVPVVLSIALLTLLLGHFVFGLAFGQALMNAIAVLVISCPCAMGLATPTAVMVGVGRLARNGILVKGGQTLEVFSRVKKVVFDKTGTLTTGDFRIRHIEYHQPDEAQANALIYKLEQHSSHPIAQSLLREMASRVNGVAVELQEVEELKGRGLQARDQHGHTIRLGSDRMLPPQVAGEPGALYLIENDTLLATITLADDIKADAAETVAYLKSQGKSAVLLSGDQEAKVAEVAGYLGIEEYYGAQLPEQKLERIAALSAQGPTAMVGDGINDAPALAKATVGVSLSNASQVAIQSAQIILLNGKLEYLRKAFGISEHTVLTIKQNLFWAFAYNIVAIPIAAMGFLNPMWGALFMAFSDVVVIGNSIRLRYKRIKS</sequence>
<keyword evidence="5" id="KW-0597">Phosphoprotein</keyword>
<gene>
    <name evidence="17" type="ORF">IX84_17765</name>
</gene>
<evidence type="ECO:0000256" key="9">
    <source>
        <dbReference type="ARBA" id="ARBA00022840"/>
    </source>
</evidence>
<dbReference type="Gene3D" id="2.70.150.10">
    <property type="entry name" value="Calcium-transporting ATPase, cytoplasmic transduction domain A"/>
    <property type="match status" value="1"/>
</dbReference>
<dbReference type="SUPFAM" id="SSF56784">
    <property type="entry name" value="HAD-like"/>
    <property type="match status" value="1"/>
</dbReference>
<name>A0A098S537_9BACT</name>
<evidence type="ECO:0000256" key="3">
    <source>
        <dbReference type="ARBA" id="ARBA00022448"/>
    </source>
</evidence>
<dbReference type="Proteomes" id="UP000029736">
    <property type="component" value="Unassembled WGS sequence"/>
</dbReference>
<dbReference type="AlphaFoldDB" id="A0A098S537"/>
<dbReference type="InterPro" id="IPR027256">
    <property type="entry name" value="P-typ_ATPase_IB"/>
</dbReference>
<dbReference type="InterPro" id="IPR001757">
    <property type="entry name" value="P_typ_ATPase"/>
</dbReference>
<dbReference type="PRINTS" id="PR00119">
    <property type="entry name" value="CATATPASE"/>
</dbReference>
<keyword evidence="12 15" id="KW-1133">Transmembrane helix</keyword>
<keyword evidence="8 15" id="KW-0547">Nucleotide-binding</keyword>
<dbReference type="PROSITE" id="PS00154">
    <property type="entry name" value="ATPASE_E1_E2"/>
    <property type="match status" value="1"/>
</dbReference>
<dbReference type="GO" id="GO:0043682">
    <property type="term" value="F:P-type divalent copper transporter activity"/>
    <property type="evidence" value="ECO:0007669"/>
    <property type="project" value="TreeGrafter"/>
</dbReference>
<dbReference type="SUPFAM" id="SSF55008">
    <property type="entry name" value="HMA, heavy metal-associated domain"/>
    <property type="match status" value="1"/>
</dbReference>
<evidence type="ECO:0000313" key="18">
    <source>
        <dbReference type="Proteomes" id="UP000029736"/>
    </source>
</evidence>
<feature type="transmembrane region" description="Helical" evidence="15">
    <location>
        <begin position="328"/>
        <end position="351"/>
    </location>
</feature>
<evidence type="ECO:0000256" key="13">
    <source>
        <dbReference type="ARBA" id="ARBA00023065"/>
    </source>
</evidence>
<dbReference type="NCBIfam" id="TIGR01512">
    <property type="entry name" value="ATPase-IB2_Cd"/>
    <property type="match status" value="1"/>
</dbReference>
<dbReference type="RefSeq" id="WP_044223443.1">
    <property type="nucleotide sequence ID" value="NZ_JBKAGJ010000009.1"/>
</dbReference>
<dbReference type="GO" id="GO:0055070">
    <property type="term" value="P:copper ion homeostasis"/>
    <property type="evidence" value="ECO:0007669"/>
    <property type="project" value="TreeGrafter"/>
</dbReference>
<keyword evidence="10" id="KW-0460">Magnesium</keyword>
<dbReference type="PANTHER" id="PTHR43520">
    <property type="entry name" value="ATP7, ISOFORM B"/>
    <property type="match status" value="1"/>
</dbReference>
<feature type="transmembrane region" description="Helical" evidence="15">
    <location>
        <begin position="657"/>
        <end position="676"/>
    </location>
</feature>
<dbReference type="InterPro" id="IPR036163">
    <property type="entry name" value="HMA_dom_sf"/>
</dbReference>
<dbReference type="NCBIfam" id="TIGR01494">
    <property type="entry name" value="ATPase_P-type"/>
    <property type="match status" value="1"/>
</dbReference>
<feature type="transmembrane region" description="Helical" evidence="15">
    <location>
        <begin position="115"/>
        <end position="138"/>
    </location>
</feature>
<dbReference type="STRING" id="1524460.IX84_17765"/>
<dbReference type="InterPro" id="IPR036412">
    <property type="entry name" value="HAD-like_sf"/>
</dbReference>
<feature type="transmembrane region" description="Helical" evidence="15">
    <location>
        <begin position="86"/>
        <end position="103"/>
    </location>
</feature>
<feature type="transmembrane region" description="Helical" evidence="15">
    <location>
        <begin position="150"/>
        <end position="169"/>
    </location>
</feature>
<evidence type="ECO:0000256" key="11">
    <source>
        <dbReference type="ARBA" id="ARBA00022967"/>
    </source>
</evidence>
<keyword evidence="11" id="KW-1278">Translocase</keyword>
<comment type="caution">
    <text evidence="17">The sequence shown here is derived from an EMBL/GenBank/DDBJ whole genome shotgun (WGS) entry which is preliminary data.</text>
</comment>
<dbReference type="GO" id="GO:0005886">
    <property type="term" value="C:plasma membrane"/>
    <property type="evidence" value="ECO:0007669"/>
    <property type="project" value="UniProtKB-SubCell"/>
</dbReference>
<dbReference type="InterPro" id="IPR017969">
    <property type="entry name" value="Heavy-metal-associated_CS"/>
</dbReference>
<evidence type="ECO:0000256" key="6">
    <source>
        <dbReference type="ARBA" id="ARBA00022692"/>
    </source>
</evidence>
<dbReference type="SUPFAM" id="SSF81653">
    <property type="entry name" value="Calcium ATPase, transduction domain A"/>
    <property type="match status" value="1"/>
</dbReference>
<dbReference type="InterPro" id="IPR023214">
    <property type="entry name" value="HAD_sf"/>
</dbReference>
<evidence type="ECO:0000313" key="17">
    <source>
        <dbReference type="EMBL" id="KGE86903.1"/>
    </source>
</evidence>
<keyword evidence="14 15" id="KW-0472">Membrane</keyword>
<comment type="subcellular location">
    <subcellularLocation>
        <location evidence="1">Cell membrane</location>
        <topology evidence="1">Multi-pass membrane protein</topology>
    </subcellularLocation>
</comment>
<evidence type="ECO:0000256" key="7">
    <source>
        <dbReference type="ARBA" id="ARBA00022723"/>
    </source>
</evidence>
<dbReference type="NCBIfam" id="TIGR01511">
    <property type="entry name" value="ATPase-IB1_Cu"/>
    <property type="match status" value="1"/>
</dbReference>
<dbReference type="PROSITE" id="PS50846">
    <property type="entry name" value="HMA_2"/>
    <property type="match status" value="1"/>
</dbReference>
<dbReference type="InterPro" id="IPR059000">
    <property type="entry name" value="ATPase_P-type_domA"/>
</dbReference>
<dbReference type="Gene3D" id="3.40.1110.10">
    <property type="entry name" value="Calcium-transporting ATPase, cytoplasmic domain N"/>
    <property type="match status" value="1"/>
</dbReference>
<dbReference type="PANTHER" id="PTHR43520:SF5">
    <property type="entry name" value="CATION-TRANSPORTING P-TYPE ATPASE-RELATED"/>
    <property type="match status" value="1"/>
</dbReference>
<dbReference type="InterPro" id="IPR023299">
    <property type="entry name" value="ATPase_P-typ_cyto_dom_N"/>
</dbReference>
<dbReference type="GO" id="GO:0016887">
    <property type="term" value="F:ATP hydrolysis activity"/>
    <property type="evidence" value="ECO:0007669"/>
    <property type="project" value="InterPro"/>
</dbReference>
<dbReference type="CDD" id="cd00371">
    <property type="entry name" value="HMA"/>
    <property type="match status" value="1"/>
</dbReference>
<dbReference type="Gene3D" id="3.30.70.100">
    <property type="match status" value="1"/>
</dbReference>
<feature type="transmembrane region" description="Helical" evidence="15">
    <location>
        <begin position="175"/>
        <end position="193"/>
    </location>
</feature>
<evidence type="ECO:0000256" key="8">
    <source>
        <dbReference type="ARBA" id="ARBA00022741"/>
    </source>
</evidence>
<dbReference type="Pfam" id="PF00702">
    <property type="entry name" value="Hydrolase"/>
    <property type="match status" value="1"/>
</dbReference>
<comment type="similarity">
    <text evidence="2 15">Belongs to the cation transport ATPase (P-type) (TC 3.A.3) family. Type IB subfamily.</text>
</comment>
<dbReference type="PROSITE" id="PS01047">
    <property type="entry name" value="HMA_1"/>
    <property type="match status" value="1"/>
</dbReference>
<accession>A0A098S537</accession>
<keyword evidence="3" id="KW-0813">Transport</keyword>
<feature type="domain" description="HMA" evidence="16">
    <location>
        <begin position="4"/>
        <end position="69"/>
    </location>
</feature>
<dbReference type="EMBL" id="JPOS01000039">
    <property type="protein sequence ID" value="KGE86903.1"/>
    <property type="molecule type" value="Genomic_DNA"/>
</dbReference>
<dbReference type="SUPFAM" id="SSF81665">
    <property type="entry name" value="Calcium ATPase, transmembrane domain M"/>
    <property type="match status" value="1"/>
</dbReference>
<dbReference type="InterPro" id="IPR018303">
    <property type="entry name" value="ATPase_P-typ_P_site"/>
</dbReference>
<dbReference type="OrthoDB" id="614385at2"/>
<dbReference type="Gene3D" id="3.40.50.1000">
    <property type="entry name" value="HAD superfamily/HAD-like"/>
    <property type="match status" value="1"/>
</dbReference>
<organism evidence="17 18">
    <name type="scientific">Phaeodactylibacter xiamenensis</name>
    <dbReference type="NCBI Taxonomy" id="1524460"/>
    <lineage>
        <taxon>Bacteria</taxon>
        <taxon>Pseudomonadati</taxon>
        <taxon>Bacteroidota</taxon>
        <taxon>Saprospiria</taxon>
        <taxon>Saprospirales</taxon>
        <taxon>Haliscomenobacteraceae</taxon>
        <taxon>Phaeodactylibacter</taxon>
    </lineage>
</organism>
<dbReference type="Pfam" id="PF00403">
    <property type="entry name" value="HMA"/>
    <property type="match status" value="1"/>
</dbReference>
<evidence type="ECO:0000256" key="5">
    <source>
        <dbReference type="ARBA" id="ARBA00022553"/>
    </source>
</evidence>
<evidence type="ECO:0000256" key="2">
    <source>
        <dbReference type="ARBA" id="ARBA00006024"/>
    </source>
</evidence>
<evidence type="ECO:0000256" key="14">
    <source>
        <dbReference type="ARBA" id="ARBA00023136"/>
    </source>
</evidence>